<evidence type="ECO:0000313" key="1">
    <source>
        <dbReference type="EMBL" id="CAB4126757.1"/>
    </source>
</evidence>
<evidence type="ECO:0000313" key="2">
    <source>
        <dbReference type="EMBL" id="CAB4133068.1"/>
    </source>
</evidence>
<gene>
    <name evidence="2" type="ORF">UFOVP254_39</name>
    <name evidence="1" type="ORF">UFOVP76_14</name>
</gene>
<proteinExistence type="predicted"/>
<dbReference type="EMBL" id="LR796204">
    <property type="protein sequence ID" value="CAB4126757.1"/>
    <property type="molecule type" value="Genomic_DNA"/>
</dbReference>
<reference evidence="1" key="1">
    <citation type="submission" date="2020-04" db="EMBL/GenBank/DDBJ databases">
        <authorList>
            <person name="Chiriac C."/>
            <person name="Salcher M."/>
            <person name="Ghai R."/>
            <person name="Kavagutti S V."/>
        </authorList>
    </citation>
    <scope>NUCLEOTIDE SEQUENCE</scope>
</reference>
<name>A0A6J5L0E9_9CAUD</name>
<accession>A0A6J5L0E9</accession>
<protein>
    <submittedName>
        <fullName evidence="1">Uncharacterized protein</fullName>
    </submittedName>
</protein>
<sequence>MALTLKAITTRLGYQQITSLSAATGLTVPSVDLNGLACKPTIAIITPETQAVRWRDDDVNPTSTVGMPLAAGVTLQYDGDLTKIKFIEQTASAKLNITYYA</sequence>
<organism evidence="1">
    <name type="scientific">uncultured Caudovirales phage</name>
    <dbReference type="NCBI Taxonomy" id="2100421"/>
    <lineage>
        <taxon>Viruses</taxon>
        <taxon>Duplodnaviria</taxon>
        <taxon>Heunggongvirae</taxon>
        <taxon>Uroviricota</taxon>
        <taxon>Caudoviricetes</taxon>
        <taxon>Peduoviridae</taxon>
        <taxon>Maltschvirus</taxon>
        <taxon>Maltschvirus maltsch</taxon>
    </lineage>
</organism>
<dbReference type="EMBL" id="LR796269">
    <property type="protein sequence ID" value="CAB4133068.1"/>
    <property type="molecule type" value="Genomic_DNA"/>
</dbReference>